<accession>A0A5J4TEM5</accession>
<gene>
    <name evidence="1" type="ORF">EZS28_048373</name>
</gene>
<organism evidence="1 2">
    <name type="scientific">Streblomastix strix</name>
    <dbReference type="NCBI Taxonomy" id="222440"/>
    <lineage>
        <taxon>Eukaryota</taxon>
        <taxon>Metamonada</taxon>
        <taxon>Preaxostyla</taxon>
        <taxon>Oxymonadida</taxon>
        <taxon>Streblomastigidae</taxon>
        <taxon>Streblomastix</taxon>
    </lineage>
</organism>
<evidence type="ECO:0000313" key="2">
    <source>
        <dbReference type="Proteomes" id="UP000324800"/>
    </source>
</evidence>
<sequence>MLIVRALNCVSISIDKNTILNNNGQRNRNTLSSMQTNVVCEGGIGTTSINVALDNVTSFTATGNGWIYQSSESNSDVQAAVNDNTALLRLVTLL</sequence>
<dbReference type="AlphaFoldDB" id="A0A5J4TEM5"/>
<reference evidence="1 2" key="1">
    <citation type="submission" date="2019-03" db="EMBL/GenBank/DDBJ databases">
        <title>Single cell metagenomics reveals metabolic interactions within the superorganism composed of flagellate Streblomastix strix and complex community of Bacteroidetes bacteria on its surface.</title>
        <authorList>
            <person name="Treitli S.C."/>
            <person name="Kolisko M."/>
            <person name="Husnik F."/>
            <person name="Keeling P."/>
            <person name="Hampl V."/>
        </authorList>
    </citation>
    <scope>NUCLEOTIDE SEQUENCE [LARGE SCALE GENOMIC DNA]</scope>
    <source>
        <strain evidence="1">ST1C</strain>
    </source>
</reference>
<name>A0A5J4TEM5_9EUKA</name>
<dbReference type="EMBL" id="SNRW01033542">
    <property type="protein sequence ID" value="KAA6356100.1"/>
    <property type="molecule type" value="Genomic_DNA"/>
</dbReference>
<evidence type="ECO:0000313" key="1">
    <source>
        <dbReference type="EMBL" id="KAA6356100.1"/>
    </source>
</evidence>
<comment type="caution">
    <text evidence="1">The sequence shown here is derived from an EMBL/GenBank/DDBJ whole genome shotgun (WGS) entry which is preliminary data.</text>
</comment>
<protein>
    <submittedName>
        <fullName evidence="1">Uncharacterized protein</fullName>
    </submittedName>
</protein>
<proteinExistence type="predicted"/>
<dbReference type="Proteomes" id="UP000324800">
    <property type="component" value="Unassembled WGS sequence"/>
</dbReference>